<dbReference type="NCBIfam" id="TIGR00090">
    <property type="entry name" value="rsfS_iojap_ybeB"/>
    <property type="match status" value="1"/>
</dbReference>
<dbReference type="GO" id="GO:0090071">
    <property type="term" value="P:negative regulation of ribosome biogenesis"/>
    <property type="evidence" value="ECO:0007669"/>
    <property type="project" value="TreeGrafter"/>
</dbReference>
<dbReference type="KEGG" id="trc:DYE49_04265"/>
<dbReference type="PANTHER" id="PTHR21043">
    <property type="entry name" value="IOJAP SUPERFAMILY ORTHOLOG"/>
    <property type="match status" value="1"/>
</dbReference>
<organism evidence="2 3">
    <name type="scientific">Treponema rectale</name>
    <dbReference type="NCBI Taxonomy" id="744512"/>
    <lineage>
        <taxon>Bacteria</taxon>
        <taxon>Pseudomonadati</taxon>
        <taxon>Spirochaetota</taxon>
        <taxon>Spirochaetia</taxon>
        <taxon>Spirochaetales</taxon>
        <taxon>Treponemataceae</taxon>
        <taxon>Treponema</taxon>
    </lineage>
</organism>
<dbReference type="Proteomes" id="UP000593591">
    <property type="component" value="Chromosome"/>
</dbReference>
<reference evidence="2 3" key="1">
    <citation type="submission" date="2018-08" db="EMBL/GenBank/DDBJ databases">
        <title>The first complete genome of Treponema rectale (CHPAT), a commensal spirochete of the bovine rectum.</title>
        <authorList>
            <person name="Staton G.J."/>
            <person name="Clegg S.R."/>
            <person name="Carter S.D."/>
            <person name="Radford A.D."/>
            <person name="Darby A."/>
            <person name="Hall N."/>
            <person name="Birtles R.J."/>
            <person name="Evans N.J."/>
        </authorList>
    </citation>
    <scope>NUCLEOTIDE SEQUENCE [LARGE SCALE GENOMIC DNA]</scope>
    <source>
        <strain evidence="2 3">CHPA</strain>
    </source>
</reference>
<evidence type="ECO:0000313" key="3">
    <source>
        <dbReference type="Proteomes" id="UP000593591"/>
    </source>
</evidence>
<dbReference type="GO" id="GO:0043023">
    <property type="term" value="F:ribosomal large subunit binding"/>
    <property type="evidence" value="ECO:0007669"/>
    <property type="project" value="TreeGrafter"/>
</dbReference>
<dbReference type="Gene3D" id="3.30.460.10">
    <property type="entry name" value="Beta Polymerase, domain 2"/>
    <property type="match status" value="1"/>
</dbReference>
<evidence type="ECO:0000313" key="2">
    <source>
        <dbReference type="EMBL" id="QOS39719.1"/>
    </source>
</evidence>
<dbReference type="InterPro" id="IPR004394">
    <property type="entry name" value="Iojap/RsfS/C7orf30"/>
</dbReference>
<protein>
    <submittedName>
        <fullName evidence="2">Ribosome silencing factor</fullName>
    </submittedName>
</protein>
<name>A0A7M1XJ79_9SPIR</name>
<dbReference type="SUPFAM" id="SSF81301">
    <property type="entry name" value="Nucleotidyltransferase"/>
    <property type="match status" value="1"/>
</dbReference>
<dbReference type="EMBL" id="CP031517">
    <property type="protein sequence ID" value="QOS39719.1"/>
    <property type="molecule type" value="Genomic_DNA"/>
</dbReference>
<accession>A0A7M1XJ79</accession>
<gene>
    <name evidence="2" type="primary">rsfS</name>
    <name evidence="2" type="ORF">DYE49_04265</name>
</gene>
<comment type="similarity">
    <text evidence="1">Belongs to the Iojap/RsfS family.</text>
</comment>
<sequence>MLKKNTTKKTTVIEDKGRITSQRALHIAADLSWNYGEDVVVYDVREKTPYVSYYIVASASNDRRLRALVATGKEALFNNYKEVDHTEGRNDSNWILVDAHDIVLQIFTKEERKRVDFDSLYADVPHKLVKAEEEPVYKKRKKPESVGGEY</sequence>
<dbReference type="AlphaFoldDB" id="A0A7M1XJ79"/>
<dbReference type="GO" id="GO:0017148">
    <property type="term" value="P:negative regulation of translation"/>
    <property type="evidence" value="ECO:0007669"/>
    <property type="project" value="TreeGrafter"/>
</dbReference>
<proteinExistence type="inferred from homology"/>
<evidence type="ECO:0000256" key="1">
    <source>
        <dbReference type="ARBA" id="ARBA00010574"/>
    </source>
</evidence>
<dbReference type="PANTHER" id="PTHR21043:SF0">
    <property type="entry name" value="MITOCHONDRIAL ASSEMBLY OF RIBOSOMAL LARGE SUBUNIT PROTEIN 1"/>
    <property type="match status" value="1"/>
</dbReference>
<dbReference type="Pfam" id="PF02410">
    <property type="entry name" value="RsfS"/>
    <property type="match status" value="1"/>
</dbReference>
<dbReference type="InterPro" id="IPR043519">
    <property type="entry name" value="NT_sf"/>
</dbReference>